<evidence type="ECO:0000313" key="1">
    <source>
        <dbReference type="EMBL" id="RKN82455.1"/>
    </source>
</evidence>
<sequence length="66" mass="7767">MDSVLWQNTFRTIHNGLKDNLFMEQFFANGQRSQALFSPKNIFLITKNLKMNRKRSNDIVSIPDHV</sequence>
<keyword evidence="2" id="KW-1185">Reference proteome</keyword>
<comment type="caution">
    <text evidence="1">The sequence shown here is derived from an EMBL/GenBank/DDBJ whole genome shotgun (WGS) entry which is preliminary data.</text>
</comment>
<dbReference type="AlphaFoldDB" id="A0A3B0C8M9"/>
<organism evidence="1 2">
    <name type="scientific">Ulvibacterium marinum</name>
    <dbReference type="NCBI Taxonomy" id="2419782"/>
    <lineage>
        <taxon>Bacteria</taxon>
        <taxon>Pseudomonadati</taxon>
        <taxon>Bacteroidota</taxon>
        <taxon>Flavobacteriia</taxon>
        <taxon>Flavobacteriales</taxon>
        <taxon>Flavobacteriaceae</taxon>
        <taxon>Ulvibacterium</taxon>
    </lineage>
</organism>
<accession>A0A3B0C8M9</accession>
<reference evidence="1 2" key="1">
    <citation type="submission" date="2018-10" db="EMBL/GenBank/DDBJ databases">
        <title>Ulvibacterium marinum gen. nov., sp. nov., a novel marine bacterium of the family Flavobacteriaceae, isolated from a culture of the green alga Ulva prolifera.</title>
        <authorList>
            <person name="Zhang Z."/>
        </authorList>
    </citation>
    <scope>NUCLEOTIDE SEQUENCE [LARGE SCALE GENOMIC DNA]</scope>
    <source>
        <strain evidence="1 2">CCMM003</strain>
    </source>
</reference>
<protein>
    <submittedName>
        <fullName evidence="1">Uncharacterized protein</fullName>
    </submittedName>
</protein>
<dbReference type="Proteomes" id="UP000276603">
    <property type="component" value="Unassembled WGS sequence"/>
</dbReference>
<evidence type="ECO:0000313" key="2">
    <source>
        <dbReference type="Proteomes" id="UP000276603"/>
    </source>
</evidence>
<name>A0A3B0C8M9_9FLAO</name>
<dbReference type="EMBL" id="RBCJ01000001">
    <property type="protein sequence ID" value="RKN82455.1"/>
    <property type="molecule type" value="Genomic_DNA"/>
</dbReference>
<gene>
    <name evidence="1" type="ORF">D7Z94_00970</name>
</gene>
<proteinExistence type="predicted"/>